<accession>A0A4R6KC86</accession>
<sequence length="349" mass="36670">MPTVRHDVVVVGARAAGAATALLLARLGYDAVLVDRAIFPADTVSTHQLARAGVVQLHRWGLLRAVLDSGAPAIRQVTFTVEGEPTTRAIKHKAGVDLLVAPRRYILDTIVAEAAASAGVDVRFGTTIGGVHLDDTGRATGVYGHDSAGARVEIDAQYVVGADGLGSRVARSVGAEIIEDRGGASAAQYAYFGGIPWTGIELTVADRALTGVFPTNDGQACIWICSPSVDVRDGRRRAGSRADAFTAQLGSTAPELAERLRSAVRTSAVTGMLRAPNFVRRAQGPGWALVGDAGYHRDPITGHGLSDAYRDAELLAVALDQALRGETSETAALVGYQRQRDEALRDIST</sequence>
<evidence type="ECO:0000313" key="3">
    <source>
        <dbReference type="Proteomes" id="UP000295388"/>
    </source>
</evidence>
<dbReference type="InterPro" id="IPR036188">
    <property type="entry name" value="FAD/NAD-bd_sf"/>
</dbReference>
<gene>
    <name evidence="2" type="ORF">EV643_112286</name>
</gene>
<dbReference type="InterPro" id="IPR002938">
    <property type="entry name" value="FAD-bd"/>
</dbReference>
<comment type="caution">
    <text evidence="2">The sequence shown here is derived from an EMBL/GenBank/DDBJ whole genome shotgun (WGS) entry which is preliminary data.</text>
</comment>
<dbReference type="InterPro" id="IPR050407">
    <property type="entry name" value="Geranylgeranyl_reductase"/>
</dbReference>
<dbReference type="Gene3D" id="3.50.50.60">
    <property type="entry name" value="FAD/NAD(P)-binding domain"/>
    <property type="match status" value="1"/>
</dbReference>
<protein>
    <submittedName>
        <fullName evidence="2">Flavin-dependent dehydrogenase</fullName>
    </submittedName>
</protein>
<dbReference type="PANTHER" id="PTHR42685:SF22">
    <property type="entry name" value="CONDITIONED MEDIUM FACTOR RECEPTOR 1"/>
    <property type="match status" value="1"/>
</dbReference>
<dbReference type="AlphaFoldDB" id="A0A4R6KC86"/>
<feature type="domain" description="FAD-binding" evidence="1">
    <location>
        <begin position="6"/>
        <end position="342"/>
    </location>
</feature>
<dbReference type="PRINTS" id="PR00420">
    <property type="entry name" value="RNGMNOXGNASE"/>
</dbReference>
<reference evidence="2 3" key="1">
    <citation type="submission" date="2019-03" db="EMBL/GenBank/DDBJ databases">
        <title>Genomic Encyclopedia of Type Strains, Phase III (KMG-III): the genomes of soil and plant-associated and newly described type strains.</title>
        <authorList>
            <person name="Whitman W."/>
        </authorList>
    </citation>
    <scope>NUCLEOTIDE SEQUENCE [LARGE SCALE GENOMIC DNA]</scope>
    <source>
        <strain evidence="2 3">VKM Ac-2527</strain>
    </source>
</reference>
<evidence type="ECO:0000313" key="2">
    <source>
        <dbReference type="EMBL" id="TDO45956.1"/>
    </source>
</evidence>
<dbReference type="RefSeq" id="WP_133802559.1">
    <property type="nucleotide sequence ID" value="NZ_SNWQ01000012.1"/>
</dbReference>
<dbReference type="EMBL" id="SNWQ01000012">
    <property type="protein sequence ID" value="TDO45956.1"/>
    <property type="molecule type" value="Genomic_DNA"/>
</dbReference>
<organism evidence="2 3">
    <name type="scientific">Kribbella caucasensis</name>
    <dbReference type="NCBI Taxonomy" id="2512215"/>
    <lineage>
        <taxon>Bacteria</taxon>
        <taxon>Bacillati</taxon>
        <taxon>Actinomycetota</taxon>
        <taxon>Actinomycetes</taxon>
        <taxon>Propionibacteriales</taxon>
        <taxon>Kribbellaceae</taxon>
        <taxon>Kribbella</taxon>
    </lineage>
</organism>
<dbReference type="OrthoDB" id="103324at2"/>
<name>A0A4R6KC86_9ACTN</name>
<dbReference type="Pfam" id="PF01494">
    <property type="entry name" value="FAD_binding_3"/>
    <property type="match status" value="1"/>
</dbReference>
<proteinExistence type="predicted"/>
<dbReference type="SUPFAM" id="SSF51905">
    <property type="entry name" value="FAD/NAD(P)-binding domain"/>
    <property type="match status" value="1"/>
</dbReference>
<evidence type="ECO:0000259" key="1">
    <source>
        <dbReference type="Pfam" id="PF01494"/>
    </source>
</evidence>
<dbReference type="GO" id="GO:0071949">
    <property type="term" value="F:FAD binding"/>
    <property type="evidence" value="ECO:0007669"/>
    <property type="project" value="InterPro"/>
</dbReference>
<dbReference type="Proteomes" id="UP000295388">
    <property type="component" value="Unassembled WGS sequence"/>
</dbReference>
<dbReference type="PANTHER" id="PTHR42685">
    <property type="entry name" value="GERANYLGERANYL DIPHOSPHATE REDUCTASE"/>
    <property type="match status" value="1"/>
</dbReference>
<keyword evidence="3" id="KW-1185">Reference proteome</keyword>